<evidence type="ECO:0000259" key="5">
    <source>
        <dbReference type="PROSITE" id="PS51891"/>
    </source>
</evidence>
<gene>
    <name evidence="6" type="ORF">IM787_10590</name>
</gene>
<proteinExistence type="inferred from homology"/>
<dbReference type="PANTHER" id="PTHR33337">
    <property type="entry name" value="GFA DOMAIN-CONTAINING PROTEIN"/>
    <property type="match status" value="1"/>
</dbReference>
<keyword evidence="4" id="KW-0456">Lyase</keyword>
<keyword evidence="3" id="KW-0862">Zinc</keyword>
<evidence type="ECO:0000256" key="2">
    <source>
        <dbReference type="ARBA" id="ARBA00022723"/>
    </source>
</evidence>
<evidence type="ECO:0000313" key="6">
    <source>
        <dbReference type="EMBL" id="MBE7368016.1"/>
    </source>
</evidence>
<organism evidence="6 7">
    <name type="scientific">Ramlibacter pallidus</name>
    <dbReference type="NCBI Taxonomy" id="2780087"/>
    <lineage>
        <taxon>Bacteria</taxon>
        <taxon>Pseudomonadati</taxon>
        <taxon>Pseudomonadota</taxon>
        <taxon>Betaproteobacteria</taxon>
        <taxon>Burkholderiales</taxon>
        <taxon>Comamonadaceae</taxon>
        <taxon>Ramlibacter</taxon>
    </lineage>
</organism>
<dbReference type="Proteomes" id="UP000806285">
    <property type="component" value="Unassembled WGS sequence"/>
</dbReference>
<dbReference type="Pfam" id="PF04828">
    <property type="entry name" value="GFA"/>
    <property type="match status" value="1"/>
</dbReference>
<evidence type="ECO:0000256" key="1">
    <source>
        <dbReference type="ARBA" id="ARBA00005495"/>
    </source>
</evidence>
<evidence type="ECO:0000256" key="4">
    <source>
        <dbReference type="ARBA" id="ARBA00023239"/>
    </source>
</evidence>
<evidence type="ECO:0000256" key="3">
    <source>
        <dbReference type="ARBA" id="ARBA00022833"/>
    </source>
</evidence>
<dbReference type="Gene3D" id="3.90.1590.10">
    <property type="entry name" value="glutathione-dependent formaldehyde- activating enzyme (gfa)"/>
    <property type="match status" value="1"/>
</dbReference>
<accession>A0ABR9S3D3</accession>
<feature type="domain" description="CENP-V/GFA" evidence="5">
    <location>
        <begin position="6"/>
        <end position="122"/>
    </location>
</feature>
<dbReference type="EMBL" id="JADDIV010000003">
    <property type="protein sequence ID" value="MBE7368016.1"/>
    <property type="molecule type" value="Genomic_DNA"/>
</dbReference>
<dbReference type="InterPro" id="IPR006913">
    <property type="entry name" value="CENP-V/GFA"/>
</dbReference>
<dbReference type="PROSITE" id="PS51891">
    <property type="entry name" value="CENP_V_GFA"/>
    <property type="match status" value="1"/>
</dbReference>
<protein>
    <submittedName>
        <fullName evidence="6">GFA family protein</fullName>
    </submittedName>
</protein>
<reference evidence="6 7" key="1">
    <citation type="submission" date="2020-10" db="EMBL/GenBank/DDBJ databases">
        <title>Ramlibacter sp. HM2 16S ribosomal RNA gene Genome sequencing and assembly.</title>
        <authorList>
            <person name="Kang M."/>
        </authorList>
    </citation>
    <scope>NUCLEOTIDE SEQUENCE [LARGE SCALE GENOMIC DNA]</scope>
    <source>
        <strain evidence="6 7">HM2</strain>
    </source>
</reference>
<sequence length="138" mass="15288">MTTSFARGSCLCGAVRFRAEFPSKWVSHCHCNDCRRAHGAPFVTWAAFPTEQFSLEPGSESPTWYASSPGAKRGFCAVCGSPMLFQSVRWPGEMHVARALLSDPLDHEPSEHASYASHVPWLDVNDDLPKNASQDFKE</sequence>
<comment type="caution">
    <text evidence="6">The sequence shown here is derived from an EMBL/GenBank/DDBJ whole genome shotgun (WGS) entry which is preliminary data.</text>
</comment>
<name>A0ABR9S3D3_9BURK</name>
<dbReference type="InterPro" id="IPR011057">
    <property type="entry name" value="Mss4-like_sf"/>
</dbReference>
<comment type="similarity">
    <text evidence="1">Belongs to the Gfa family.</text>
</comment>
<evidence type="ECO:0000313" key="7">
    <source>
        <dbReference type="Proteomes" id="UP000806285"/>
    </source>
</evidence>
<keyword evidence="7" id="KW-1185">Reference proteome</keyword>
<keyword evidence="2" id="KW-0479">Metal-binding</keyword>
<dbReference type="RefSeq" id="WP_193676634.1">
    <property type="nucleotide sequence ID" value="NZ_JADDIV010000003.1"/>
</dbReference>
<dbReference type="PANTHER" id="PTHR33337:SF40">
    <property type="entry name" value="CENP-V_GFA DOMAIN-CONTAINING PROTEIN-RELATED"/>
    <property type="match status" value="1"/>
</dbReference>
<dbReference type="SUPFAM" id="SSF51316">
    <property type="entry name" value="Mss4-like"/>
    <property type="match status" value="1"/>
</dbReference>